<evidence type="ECO:0000256" key="3">
    <source>
        <dbReference type="ARBA" id="ARBA00022776"/>
    </source>
</evidence>
<dbReference type="Gene3D" id="2.130.10.10">
    <property type="entry name" value="YVTN repeat-like/Quinoprotein amine dehydrogenase"/>
    <property type="match status" value="1"/>
</dbReference>
<evidence type="ECO:0000313" key="11">
    <source>
        <dbReference type="Proteomes" id="UP000479710"/>
    </source>
</evidence>
<evidence type="ECO:0000256" key="6">
    <source>
        <dbReference type="ARBA" id="ARBA00064543"/>
    </source>
</evidence>
<feature type="region of interest" description="Disordered" evidence="7">
    <location>
        <begin position="548"/>
        <end position="568"/>
    </location>
</feature>
<dbReference type="GO" id="GO:0005634">
    <property type="term" value="C:nucleus"/>
    <property type="evidence" value="ECO:0007669"/>
    <property type="project" value="UniProtKB-SubCell"/>
</dbReference>
<evidence type="ECO:0000256" key="2">
    <source>
        <dbReference type="ARBA" id="ARBA00009870"/>
    </source>
</evidence>
<accession>A0A6G1CET1</accession>
<dbReference type="AlphaFoldDB" id="A0A6G1CET1"/>
<dbReference type="InterPro" id="IPR015943">
    <property type="entry name" value="WD40/YVTN_repeat-like_dom_sf"/>
</dbReference>
<dbReference type="PANTHER" id="PTHR12585:SF55">
    <property type="entry name" value="SISTER CHROMATID COHESION 1 PROTEIN 3"/>
    <property type="match status" value="1"/>
</dbReference>
<dbReference type="InterPro" id="IPR006909">
    <property type="entry name" value="Rad21/Rec8_C_eu"/>
</dbReference>
<evidence type="ECO:0008006" key="12">
    <source>
        <dbReference type="Google" id="ProtNLM"/>
    </source>
</evidence>
<dbReference type="Gene3D" id="1.10.10.580">
    <property type="entry name" value="Structural maintenance of chromosome 1. Chain E"/>
    <property type="match status" value="1"/>
</dbReference>
<dbReference type="FunFam" id="2.130.10.10:FF:000683">
    <property type="entry name" value="WD-40 repeat protein family"/>
    <property type="match status" value="1"/>
</dbReference>
<sequence>MADPPSFRRHPHPFSVDLVRWLPSSTYSDRLIAAAAHDPAAPSSSSHLHLFSLPDPSSPLASLPLPSRATALRCSPSVLAAATSSGSLHLFPSPFDDAGPAVTIPGGAGFHVGPVRGLDCGGEEWLTAGEDGRVHVVGSGGDGRVVARRLWDGNGMAGYEAARWASPAEFATGGAGCGVQWWDRRKGDTVVAQCKGIWGRGIVTGMVHSIDIHPSRKHICVVGGSSGTIFAWDLRWPQQPIPLSGLGLNGTAQPVCESEVWEVLFDNYTQSSDIISSASTRILPVMICSEDGILAVVEQDENPLELLAEPCAINSFDIDPQNPSQRELWTPRTPPSPAEEETRKEPAAMFYSHTILAKKSPLGTVWIAAHLERKIKKPQIDGIDIPSYAECIMFPEVPIALRLSGHLLLGLVRIYSWKVNYLFHDCNRMLSTIRTAFASMQVALPVDADHAAFESITLPDTFSLDDLNLDDATRQIDTPDNHRKSLDQITLAEGDYVMIDLDEMMQDARIELSTPRRSSHRGPEPTEEERLPPFHIYFEANDNLDEEMSVDPAQGNSEAVNPSNVNKADKAPDLPEIMREAPFEGPELNLPDSDEVNNDPMDVTEEPSPFVSKNITPPTMEQIISPGQGLSGTSIPNVQGTTSTTYDNIEDVMPIHDGMPDLRIQPSPPQVQDNRRNAQPEVQENKRKRKPKYDNEIVFSNAYMKKQIDGDELHHLVSKRRKLPQTLVDVWKFSRIRQKDGFLLEPLVHGMCANLRQTYERTFPHVSDPDADSGSVEHTPGVANASIQDTPDHQLYPKSPGNTDAQPEHQLNQQAPRNSDGQPEPELNPKSPVNTDVQPEPQLNPQSPRNADGRPEPELNTKFPGDAGTPHFEDMPEIPRFSPRNIPSPIGDDDSPFKTPGAGRTPKSGLGGTAATGAPPVDMSYMSPGQDSHPQFSPFPFDDELDGDLPEIPSLISTPGAISTAGTGATGLGSMSARTRVVAQYFKDHMASATSDDQPGKFSLNRILEGRARKQAARMFFETLVLKSYDYIDVQQEEAYGDITVSVKPSLSGAKL</sequence>
<name>A0A6G1CET1_9ORYZ</name>
<evidence type="ECO:0000256" key="4">
    <source>
        <dbReference type="ARBA" id="ARBA00022829"/>
    </source>
</evidence>
<dbReference type="GO" id="GO:0003682">
    <property type="term" value="F:chromatin binding"/>
    <property type="evidence" value="ECO:0007669"/>
    <property type="project" value="TreeGrafter"/>
</dbReference>
<evidence type="ECO:0000259" key="9">
    <source>
        <dbReference type="Pfam" id="PF04825"/>
    </source>
</evidence>
<comment type="subunit">
    <text evidence="6">Component of the cohesin complex.</text>
</comment>
<feature type="domain" description="Rad21/Rec8-like protein N-terminal" evidence="9">
    <location>
        <begin position="349"/>
        <end position="448"/>
    </location>
</feature>
<feature type="compositionally biased region" description="Polar residues" evidence="7">
    <location>
        <begin position="831"/>
        <end position="849"/>
    </location>
</feature>
<dbReference type="InterPro" id="IPR036322">
    <property type="entry name" value="WD40_repeat_dom_sf"/>
</dbReference>
<evidence type="ECO:0000256" key="1">
    <source>
        <dbReference type="ARBA" id="ARBA00004123"/>
    </source>
</evidence>
<dbReference type="PANTHER" id="PTHR12585">
    <property type="entry name" value="SCC1 / RAD21 FAMILY MEMBER"/>
    <property type="match status" value="1"/>
</dbReference>
<dbReference type="Pfam" id="PF04825">
    <property type="entry name" value="Rad21_Rec8_N"/>
    <property type="match status" value="1"/>
</dbReference>
<proteinExistence type="inferred from homology"/>
<dbReference type="FunFam" id="1.10.10.580:FF:000002">
    <property type="entry name" value="Sister chromatid cohesion 1 protein 4"/>
    <property type="match status" value="1"/>
</dbReference>
<dbReference type="GO" id="GO:0007062">
    <property type="term" value="P:sister chromatid cohesion"/>
    <property type="evidence" value="ECO:0007669"/>
    <property type="project" value="InterPro"/>
</dbReference>
<dbReference type="GO" id="GO:0008278">
    <property type="term" value="C:cohesin complex"/>
    <property type="evidence" value="ECO:0007669"/>
    <property type="project" value="InterPro"/>
</dbReference>
<dbReference type="CDD" id="cd21793">
    <property type="entry name" value="Rad21_Rec8_M_AtSYN1-like"/>
    <property type="match status" value="1"/>
</dbReference>
<feature type="region of interest" description="Disordered" evidence="7">
    <location>
        <begin position="763"/>
        <end position="922"/>
    </location>
</feature>
<comment type="similarity">
    <text evidence="2">Belongs to the rad21 family.</text>
</comment>
<evidence type="ECO:0000313" key="10">
    <source>
        <dbReference type="EMBL" id="KAF0898666.1"/>
    </source>
</evidence>
<feature type="region of interest" description="Disordered" evidence="7">
    <location>
        <begin position="320"/>
        <end position="343"/>
    </location>
</feature>
<dbReference type="InterPro" id="IPR023093">
    <property type="entry name" value="ScpA-like_C"/>
</dbReference>
<feature type="domain" description="Rad21/Rec8-like protein C-terminal eukaryotic" evidence="8">
    <location>
        <begin position="998"/>
        <end position="1050"/>
    </location>
</feature>
<comment type="subcellular location">
    <subcellularLocation>
        <location evidence="1">Nucleus</location>
    </subcellularLocation>
</comment>
<feature type="compositionally biased region" description="Polar residues" evidence="7">
    <location>
        <begin position="554"/>
        <end position="566"/>
    </location>
</feature>
<feature type="region of interest" description="Disordered" evidence="7">
    <location>
        <begin position="660"/>
        <end position="694"/>
    </location>
</feature>
<feature type="compositionally biased region" description="Polar residues" evidence="7">
    <location>
        <begin position="800"/>
        <end position="821"/>
    </location>
</feature>
<evidence type="ECO:0000259" key="8">
    <source>
        <dbReference type="Pfam" id="PF04824"/>
    </source>
</evidence>
<keyword evidence="3" id="KW-0132">Cell division</keyword>
<dbReference type="OrthoDB" id="10071381at2759"/>
<dbReference type="InterPro" id="IPR006910">
    <property type="entry name" value="Rad21_Rec8_N"/>
</dbReference>
<keyword evidence="3" id="KW-0131">Cell cycle</keyword>
<dbReference type="GO" id="GO:1990414">
    <property type="term" value="P:replication-born double-strand break repair via sister chromatid exchange"/>
    <property type="evidence" value="ECO:0007669"/>
    <property type="project" value="TreeGrafter"/>
</dbReference>
<protein>
    <recommendedName>
        <fullName evidence="12">Rad21/Rec8-like protein N-terminal domain-containing protein</fullName>
    </recommendedName>
</protein>
<keyword evidence="11" id="KW-1185">Reference proteome</keyword>
<dbReference type="SUPFAM" id="SSF50978">
    <property type="entry name" value="WD40 repeat-like"/>
    <property type="match status" value="1"/>
</dbReference>
<reference evidence="10 11" key="1">
    <citation type="submission" date="2019-11" db="EMBL/GenBank/DDBJ databases">
        <title>Whole genome sequence of Oryza granulata.</title>
        <authorList>
            <person name="Li W."/>
        </authorList>
    </citation>
    <scope>NUCLEOTIDE SEQUENCE [LARGE SCALE GENOMIC DNA]</scope>
    <source>
        <strain evidence="11">cv. Menghai</strain>
        <tissue evidence="10">Leaf</tissue>
    </source>
</reference>
<dbReference type="Pfam" id="PF04824">
    <property type="entry name" value="Rad21_Rec8"/>
    <property type="match status" value="1"/>
</dbReference>
<keyword evidence="5" id="KW-0539">Nucleus</keyword>
<keyword evidence="3" id="KW-0498">Mitosis</keyword>
<evidence type="ECO:0000256" key="7">
    <source>
        <dbReference type="SAM" id="MobiDB-lite"/>
    </source>
</evidence>
<comment type="caution">
    <text evidence="10">The sequence shown here is derived from an EMBL/GenBank/DDBJ whole genome shotgun (WGS) entry which is preliminary data.</text>
</comment>
<dbReference type="InterPro" id="IPR036390">
    <property type="entry name" value="WH_DNA-bd_sf"/>
</dbReference>
<dbReference type="GO" id="GO:0007059">
    <property type="term" value="P:chromosome segregation"/>
    <property type="evidence" value="ECO:0007669"/>
    <property type="project" value="UniProtKB-KW"/>
</dbReference>
<keyword evidence="4" id="KW-0159">Chromosome partition</keyword>
<evidence type="ECO:0000256" key="5">
    <source>
        <dbReference type="ARBA" id="ARBA00023242"/>
    </source>
</evidence>
<organism evidence="10 11">
    <name type="scientific">Oryza meyeriana var. granulata</name>
    <dbReference type="NCBI Taxonomy" id="110450"/>
    <lineage>
        <taxon>Eukaryota</taxon>
        <taxon>Viridiplantae</taxon>
        <taxon>Streptophyta</taxon>
        <taxon>Embryophyta</taxon>
        <taxon>Tracheophyta</taxon>
        <taxon>Spermatophyta</taxon>
        <taxon>Magnoliopsida</taxon>
        <taxon>Liliopsida</taxon>
        <taxon>Poales</taxon>
        <taxon>Poaceae</taxon>
        <taxon>BOP clade</taxon>
        <taxon>Oryzoideae</taxon>
        <taxon>Oryzeae</taxon>
        <taxon>Oryzinae</taxon>
        <taxon>Oryza</taxon>
        <taxon>Oryza meyeriana</taxon>
    </lineage>
</organism>
<dbReference type="SUPFAM" id="SSF46785">
    <property type="entry name" value="Winged helix' DNA-binding domain"/>
    <property type="match status" value="1"/>
</dbReference>
<gene>
    <name evidence="10" type="ORF">E2562_009175</name>
</gene>
<dbReference type="Proteomes" id="UP000479710">
    <property type="component" value="Unassembled WGS sequence"/>
</dbReference>
<dbReference type="EMBL" id="SPHZ02000009">
    <property type="protein sequence ID" value="KAF0898666.1"/>
    <property type="molecule type" value="Genomic_DNA"/>
</dbReference>
<dbReference type="InterPro" id="IPR039781">
    <property type="entry name" value="Rad21/Rec8-like"/>
</dbReference>